<dbReference type="GeneID" id="70296286"/>
<organism evidence="2 3">
    <name type="scientific">Emericellopsis atlantica</name>
    <dbReference type="NCBI Taxonomy" id="2614577"/>
    <lineage>
        <taxon>Eukaryota</taxon>
        <taxon>Fungi</taxon>
        <taxon>Dikarya</taxon>
        <taxon>Ascomycota</taxon>
        <taxon>Pezizomycotina</taxon>
        <taxon>Sordariomycetes</taxon>
        <taxon>Hypocreomycetidae</taxon>
        <taxon>Hypocreales</taxon>
        <taxon>Bionectriaceae</taxon>
        <taxon>Emericellopsis</taxon>
    </lineage>
</organism>
<feature type="domain" description="N-acetyltransferase" evidence="1">
    <location>
        <begin position="1"/>
        <end position="193"/>
    </location>
</feature>
<dbReference type="AlphaFoldDB" id="A0A9P8CKH0"/>
<evidence type="ECO:0000313" key="3">
    <source>
        <dbReference type="Proteomes" id="UP000887229"/>
    </source>
</evidence>
<keyword evidence="3" id="KW-1185">Reference proteome</keyword>
<dbReference type="Proteomes" id="UP000887229">
    <property type="component" value="Unassembled WGS sequence"/>
</dbReference>
<dbReference type="PROSITE" id="PS51186">
    <property type="entry name" value="GNAT"/>
    <property type="match status" value="1"/>
</dbReference>
<dbReference type="EMBL" id="MU251276">
    <property type="protein sequence ID" value="KAG9250559.1"/>
    <property type="molecule type" value="Genomic_DNA"/>
</dbReference>
<reference evidence="2" key="1">
    <citation type="journal article" date="2021" name="IMA Fungus">
        <title>Genomic characterization of three marine fungi, including Emericellopsis atlantica sp. nov. with signatures of a generalist lifestyle and marine biomass degradation.</title>
        <authorList>
            <person name="Hagestad O.C."/>
            <person name="Hou L."/>
            <person name="Andersen J.H."/>
            <person name="Hansen E.H."/>
            <person name="Altermark B."/>
            <person name="Li C."/>
            <person name="Kuhnert E."/>
            <person name="Cox R.J."/>
            <person name="Crous P.W."/>
            <person name="Spatafora J.W."/>
            <person name="Lail K."/>
            <person name="Amirebrahimi M."/>
            <person name="Lipzen A."/>
            <person name="Pangilinan J."/>
            <person name="Andreopoulos W."/>
            <person name="Hayes R.D."/>
            <person name="Ng V."/>
            <person name="Grigoriev I.V."/>
            <person name="Jackson S.A."/>
            <person name="Sutton T.D.S."/>
            <person name="Dobson A.D.W."/>
            <person name="Rama T."/>
        </authorList>
    </citation>
    <scope>NUCLEOTIDE SEQUENCE</scope>
    <source>
        <strain evidence="2">TS7</strain>
    </source>
</reference>
<dbReference type="OrthoDB" id="410198at2759"/>
<name>A0A9P8CKH0_9HYPO</name>
<accession>A0A9P8CKH0</accession>
<dbReference type="GO" id="GO:0016747">
    <property type="term" value="F:acyltransferase activity, transferring groups other than amino-acyl groups"/>
    <property type="evidence" value="ECO:0007669"/>
    <property type="project" value="InterPro"/>
</dbReference>
<dbReference type="PANTHER" id="PTHR42791:SF1">
    <property type="entry name" value="N-ACETYLTRANSFERASE DOMAIN-CONTAINING PROTEIN"/>
    <property type="match status" value="1"/>
</dbReference>
<dbReference type="SUPFAM" id="SSF55729">
    <property type="entry name" value="Acyl-CoA N-acyltransferases (Nat)"/>
    <property type="match status" value="1"/>
</dbReference>
<dbReference type="PANTHER" id="PTHR42791">
    <property type="entry name" value="GNAT FAMILY ACETYLTRANSFERASE"/>
    <property type="match status" value="1"/>
</dbReference>
<dbReference type="InterPro" id="IPR000182">
    <property type="entry name" value="GNAT_dom"/>
</dbReference>
<sequence>MSIRPATEADIPALLAVFLSAFSTSAFNTICFPDADPLSHQSHRALIASNLAHITLLEHSSSDGTTKEVLGWMSWKRRDDTTRHVVRAEDFPPSGDPELARRFFQANVDAAFRHMQPPYFHLSIIVVHRDAQSLGVGGQLMRHGLARVDEEGLASYVNASRAGKGLYARHGFQTVEETHLGEDIAIWHMKRDANLHS</sequence>
<dbReference type="Pfam" id="PF13673">
    <property type="entry name" value="Acetyltransf_10"/>
    <property type="match status" value="1"/>
</dbReference>
<protein>
    <submittedName>
        <fullName evidence="2">Acyl-CoA N-acyltransferase</fullName>
    </submittedName>
</protein>
<comment type="caution">
    <text evidence="2">The sequence shown here is derived from an EMBL/GenBank/DDBJ whole genome shotgun (WGS) entry which is preliminary data.</text>
</comment>
<dbReference type="RefSeq" id="XP_046114483.1">
    <property type="nucleotide sequence ID" value="XM_046265383.1"/>
</dbReference>
<dbReference type="InterPro" id="IPR052523">
    <property type="entry name" value="Trichothecene_AcTrans"/>
</dbReference>
<proteinExistence type="predicted"/>
<dbReference type="InterPro" id="IPR016181">
    <property type="entry name" value="Acyl_CoA_acyltransferase"/>
</dbReference>
<dbReference type="Gene3D" id="3.40.630.30">
    <property type="match status" value="1"/>
</dbReference>
<dbReference type="CDD" id="cd04301">
    <property type="entry name" value="NAT_SF"/>
    <property type="match status" value="1"/>
</dbReference>
<evidence type="ECO:0000259" key="1">
    <source>
        <dbReference type="PROSITE" id="PS51186"/>
    </source>
</evidence>
<evidence type="ECO:0000313" key="2">
    <source>
        <dbReference type="EMBL" id="KAG9250559.1"/>
    </source>
</evidence>
<gene>
    <name evidence="2" type="ORF">F5Z01DRAFT_677687</name>
</gene>